<dbReference type="HOGENOM" id="CLU_2944095_0_0_1"/>
<dbReference type="EMBL" id="CH927593">
    <property type="protein sequence ID" value="EDV90264.1"/>
    <property type="molecule type" value="Genomic_DNA"/>
</dbReference>
<evidence type="ECO:0000256" key="1">
    <source>
        <dbReference type="SAM" id="MobiDB-lite"/>
    </source>
</evidence>
<name>B4K415_DROGR</name>
<proteinExistence type="predicted"/>
<dbReference type="InParanoid" id="B4K415"/>
<protein>
    <submittedName>
        <fullName evidence="2">GH23802</fullName>
    </submittedName>
</protein>
<dbReference type="Proteomes" id="UP000001070">
    <property type="component" value="Unassembled WGS sequence"/>
</dbReference>
<organism evidence="3">
    <name type="scientific">Drosophila grimshawi</name>
    <name type="common">Hawaiian fruit fly</name>
    <name type="synonym">Idiomyia grimshawi</name>
    <dbReference type="NCBI Taxonomy" id="7222"/>
    <lineage>
        <taxon>Eukaryota</taxon>
        <taxon>Metazoa</taxon>
        <taxon>Ecdysozoa</taxon>
        <taxon>Arthropoda</taxon>
        <taxon>Hexapoda</taxon>
        <taxon>Insecta</taxon>
        <taxon>Pterygota</taxon>
        <taxon>Neoptera</taxon>
        <taxon>Endopterygota</taxon>
        <taxon>Diptera</taxon>
        <taxon>Brachycera</taxon>
        <taxon>Muscomorpha</taxon>
        <taxon>Ephydroidea</taxon>
        <taxon>Drosophilidae</taxon>
        <taxon>Drosophila</taxon>
        <taxon>Hawaiian Drosophila</taxon>
    </lineage>
</organism>
<gene>
    <name evidence="2" type="primary">Dgri\GH23802</name>
    <name evidence="2" type="ORF">Dgri_GH23802</name>
</gene>
<evidence type="ECO:0000313" key="2">
    <source>
        <dbReference type="EMBL" id="EDV90264.1"/>
    </source>
</evidence>
<sequence>MLTVTPSPLASGPSMFPSISAARRSVDSSPSHSQTNPSQMSRNSSKKSNNSVNCKIDSEY</sequence>
<keyword evidence="3" id="KW-1185">Reference proteome</keyword>
<evidence type="ECO:0000313" key="3">
    <source>
        <dbReference type="Proteomes" id="UP000001070"/>
    </source>
</evidence>
<feature type="compositionally biased region" description="Polar residues" evidence="1">
    <location>
        <begin position="27"/>
        <end position="42"/>
    </location>
</feature>
<dbReference type="OrthoDB" id="242257at2759"/>
<dbReference type="AlphaFoldDB" id="B4K415"/>
<accession>B4K415</accession>
<feature type="region of interest" description="Disordered" evidence="1">
    <location>
        <begin position="1"/>
        <end position="60"/>
    </location>
</feature>
<reference evidence="2 3" key="1">
    <citation type="journal article" date="2007" name="Nature">
        <title>Evolution of genes and genomes on the Drosophila phylogeny.</title>
        <authorList>
            <consortium name="Drosophila 12 Genomes Consortium"/>
            <person name="Clark A.G."/>
            <person name="Eisen M.B."/>
            <person name="Smith D.R."/>
            <person name="Bergman C.M."/>
            <person name="Oliver B."/>
            <person name="Markow T.A."/>
            <person name="Kaufman T.C."/>
            <person name="Kellis M."/>
            <person name="Gelbart W."/>
            <person name="Iyer V.N."/>
            <person name="Pollard D.A."/>
            <person name="Sackton T.B."/>
            <person name="Larracuente A.M."/>
            <person name="Singh N.D."/>
            <person name="Abad J.P."/>
            <person name="Abt D.N."/>
            <person name="Adryan B."/>
            <person name="Aguade M."/>
            <person name="Akashi H."/>
            <person name="Anderson W.W."/>
            <person name="Aquadro C.F."/>
            <person name="Ardell D.H."/>
            <person name="Arguello R."/>
            <person name="Artieri C.G."/>
            <person name="Barbash D.A."/>
            <person name="Barker D."/>
            <person name="Barsanti P."/>
            <person name="Batterham P."/>
            <person name="Batzoglou S."/>
            <person name="Begun D."/>
            <person name="Bhutkar A."/>
            <person name="Blanco E."/>
            <person name="Bosak S.A."/>
            <person name="Bradley R.K."/>
            <person name="Brand A.D."/>
            <person name="Brent M.R."/>
            <person name="Brooks A.N."/>
            <person name="Brown R.H."/>
            <person name="Butlin R.K."/>
            <person name="Caggese C."/>
            <person name="Calvi B.R."/>
            <person name="Bernardo de Carvalho A."/>
            <person name="Caspi A."/>
            <person name="Castrezana S."/>
            <person name="Celniker S.E."/>
            <person name="Chang J.L."/>
            <person name="Chapple C."/>
            <person name="Chatterji S."/>
            <person name="Chinwalla A."/>
            <person name="Civetta A."/>
            <person name="Clifton S.W."/>
            <person name="Comeron J.M."/>
            <person name="Costello J.C."/>
            <person name="Coyne J.A."/>
            <person name="Daub J."/>
            <person name="David R.G."/>
            <person name="Delcher A.L."/>
            <person name="Delehaunty K."/>
            <person name="Do C.B."/>
            <person name="Ebling H."/>
            <person name="Edwards K."/>
            <person name="Eickbush T."/>
            <person name="Evans J.D."/>
            <person name="Filipski A."/>
            <person name="Findeiss S."/>
            <person name="Freyhult E."/>
            <person name="Fulton L."/>
            <person name="Fulton R."/>
            <person name="Garcia A.C."/>
            <person name="Gardiner A."/>
            <person name="Garfield D.A."/>
            <person name="Garvin B.E."/>
            <person name="Gibson G."/>
            <person name="Gilbert D."/>
            <person name="Gnerre S."/>
            <person name="Godfrey J."/>
            <person name="Good R."/>
            <person name="Gotea V."/>
            <person name="Gravely B."/>
            <person name="Greenberg A.J."/>
            <person name="Griffiths-Jones S."/>
            <person name="Gross S."/>
            <person name="Guigo R."/>
            <person name="Gustafson E.A."/>
            <person name="Haerty W."/>
            <person name="Hahn M.W."/>
            <person name="Halligan D.L."/>
            <person name="Halpern A.L."/>
            <person name="Halter G.M."/>
            <person name="Han M.V."/>
            <person name="Heger A."/>
            <person name="Hillier L."/>
            <person name="Hinrichs A.S."/>
            <person name="Holmes I."/>
            <person name="Hoskins R.A."/>
            <person name="Hubisz M.J."/>
            <person name="Hultmark D."/>
            <person name="Huntley M.A."/>
            <person name="Jaffe D.B."/>
            <person name="Jagadeeshan S."/>
            <person name="Jeck W.R."/>
            <person name="Johnson J."/>
            <person name="Jones C.D."/>
            <person name="Jordan W.C."/>
            <person name="Karpen G.H."/>
            <person name="Kataoka E."/>
            <person name="Keightley P.D."/>
            <person name="Kheradpour P."/>
            <person name="Kirkness E.F."/>
            <person name="Koerich L.B."/>
            <person name="Kristiansen K."/>
            <person name="Kudrna D."/>
            <person name="Kulathinal R.J."/>
            <person name="Kumar S."/>
            <person name="Kwok R."/>
            <person name="Lander E."/>
            <person name="Langley C.H."/>
            <person name="Lapoint R."/>
            <person name="Lazzaro B.P."/>
            <person name="Lee S.J."/>
            <person name="Levesque L."/>
            <person name="Li R."/>
            <person name="Lin C.F."/>
            <person name="Lin M.F."/>
            <person name="Lindblad-Toh K."/>
            <person name="Llopart A."/>
            <person name="Long M."/>
            <person name="Low L."/>
            <person name="Lozovsky E."/>
            <person name="Lu J."/>
            <person name="Luo M."/>
            <person name="Machado C.A."/>
            <person name="Makalowski W."/>
            <person name="Marzo M."/>
            <person name="Matsuda M."/>
            <person name="Matzkin L."/>
            <person name="McAllister B."/>
            <person name="McBride C.S."/>
            <person name="McKernan B."/>
            <person name="McKernan K."/>
            <person name="Mendez-Lago M."/>
            <person name="Minx P."/>
            <person name="Mollenhauer M.U."/>
            <person name="Montooth K."/>
            <person name="Mount S.M."/>
            <person name="Mu X."/>
            <person name="Myers E."/>
            <person name="Negre B."/>
            <person name="Newfeld S."/>
            <person name="Nielsen R."/>
            <person name="Noor M.A."/>
            <person name="O'Grady P."/>
            <person name="Pachter L."/>
            <person name="Papaceit M."/>
            <person name="Parisi M.J."/>
            <person name="Parisi M."/>
            <person name="Parts L."/>
            <person name="Pedersen J.S."/>
            <person name="Pesole G."/>
            <person name="Phillippy A.M."/>
            <person name="Ponting C.P."/>
            <person name="Pop M."/>
            <person name="Porcelli D."/>
            <person name="Powell J.R."/>
            <person name="Prohaska S."/>
            <person name="Pruitt K."/>
            <person name="Puig M."/>
            <person name="Quesneville H."/>
            <person name="Ram K.R."/>
            <person name="Rand D."/>
            <person name="Rasmussen M.D."/>
            <person name="Reed L.K."/>
            <person name="Reenan R."/>
            <person name="Reily A."/>
            <person name="Remington K.A."/>
            <person name="Rieger T.T."/>
            <person name="Ritchie M.G."/>
            <person name="Robin C."/>
            <person name="Rogers Y.H."/>
            <person name="Rohde C."/>
            <person name="Rozas J."/>
            <person name="Rubenfield M.J."/>
            <person name="Ruiz A."/>
            <person name="Russo S."/>
            <person name="Salzberg S.L."/>
            <person name="Sanchez-Gracia A."/>
            <person name="Saranga D.J."/>
            <person name="Sato H."/>
            <person name="Schaeffer S.W."/>
            <person name="Schatz M.C."/>
            <person name="Schlenke T."/>
            <person name="Schwartz R."/>
            <person name="Segarra C."/>
            <person name="Singh R.S."/>
            <person name="Sirot L."/>
            <person name="Sirota M."/>
            <person name="Sisneros N.B."/>
            <person name="Smith C.D."/>
            <person name="Smith T.F."/>
            <person name="Spieth J."/>
            <person name="Stage D.E."/>
            <person name="Stark A."/>
            <person name="Stephan W."/>
            <person name="Strausberg R.L."/>
            <person name="Strempel S."/>
            <person name="Sturgill D."/>
            <person name="Sutton G."/>
            <person name="Sutton G.G."/>
            <person name="Tao W."/>
            <person name="Teichmann S."/>
            <person name="Tobari Y.N."/>
            <person name="Tomimura Y."/>
            <person name="Tsolas J.M."/>
            <person name="Valente V.L."/>
            <person name="Venter E."/>
            <person name="Venter J.C."/>
            <person name="Vicario S."/>
            <person name="Vieira F.G."/>
            <person name="Vilella A.J."/>
            <person name="Villasante A."/>
            <person name="Walenz B."/>
            <person name="Wang J."/>
            <person name="Wasserman M."/>
            <person name="Watts T."/>
            <person name="Wilson D."/>
            <person name="Wilson R.K."/>
            <person name="Wing R.A."/>
            <person name="Wolfner M.F."/>
            <person name="Wong A."/>
            <person name="Wong G.K."/>
            <person name="Wu C.I."/>
            <person name="Wu G."/>
            <person name="Yamamoto D."/>
            <person name="Yang H.P."/>
            <person name="Yang S.P."/>
            <person name="Yorke J.A."/>
            <person name="Yoshida K."/>
            <person name="Zdobnov E."/>
            <person name="Zhang P."/>
            <person name="Zhang Y."/>
            <person name="Zimin A.V."/>
            <person name="Baldwin J."/>
            <person name="Abdouelleil A."/>
            <person name="Abdulkadir J."/>
            <person name="Abebe A."/>
            <person name="Abera B."/>
            <person name="Abreu J."/>
            <person name="Acer S.C."/>
            <person name="Aftuck L."/>
            <person name="Alexander A."/>
            <person name="An P."/>
            <person name="Anderson E."/>
            <person name="Anderson S."/>
            <person name="Arachi H."/>
            <person name="Azer M."/>
            <person name="Bachantsang P."/>
            <person name="Barry A."/>
            <person name="Bayul T."/>
            <person name="Berlin A."/>
            <person name="Bessette D."/>
            <person name="Bloom T."/>
            <person name="Blye J."/>
            <person name="Boguslavskiy L."/>
            <person name="Bonnet C."/>
            <person name="Boukhgalter B."/>
            <person name="Bourzgui I."/>
            <person name="Brown A."/>
            <person name="Cahill P."/>
            <person name="Channer S."/>
            <person name="Cheshatsang Y."/>
            <person name="Chuda L."/>
            <person name="Citroen M."/>
            <person name="Collymore A."/>
            <person name="Cooke P."/>
            <person name="Costello M."/>
            <person name="D'Aco K."/>
            <person name="Daza R."/>
            <person name="De Haan G."/>
            <person name="DeGray S."/>
            <person name="DeMaso C."/>
            <person name="Dhargay N."/>
            <person name="Dooley K."/>
            <person name="Dooley E."/>
            <person name="Doricent M."/>
            <person name="Dorje P."/>
            <person name="Dorjee K."/>
            <person name="Dupes A."/>
            <person name="Elong R."/>
            <person name="Falk J."/>
            <person name="Farina A."/>
            <person name="Faro S."/>
            <person name="Ferguson D."/>
            <person name="Fisher S."/>
            <person name="Foley C.D."/>
            <person name="Franke A."/>
            <person name="Friedrich D."/>
            <person name="Gadbois L."/>
            <person name="Gearin G."/>
            <person name="Gearin C.R."/>
            <person name="Giannoukos G."/>
            <person name="Goode T."/>
            <person name="Graham J."/>
            <person name="Grandbois E."/>
            <person name="Grewal S."/>
            <person name="Gyaltsen K."/>
            <person name="Hafez N."/>
            <person name="Hagos B."/>
            <person name="Hall J."/>
            <person name="Henson C."/>
            <person name="Hollinger A."/>
            <person name="Honan T."/>
            <person name="Huard M.D."/>
            <person name="Hughes L."/>
            <person name="Hurhula B."/>
            <person name="Husby M.E."/>
            <person name="Kamat A."/>
            <person name="Kanga B."/>
            <person name="Kashin S."/>
            <person name="Khazanovich D."/>
            <person name="Kisner P."/>
            <person name="Lance K."/>
            <person name="Lara M."/>
            <person name="Lee W."/>
            <person name="Lennon N."/>
            <person name="Letendre F."/>
            <person name="LeVine R."/>
            <person name="Lipovsky A."/>
            <person name="Liu X."/>
            <person name="Liu J."/>
            <person name="Liu S."/>
            <person name="Lokyitsang T."/>
            <person name="Lokyitsang Y."/>
            <person name="Lubonja R."/>
            <person name="Lui A."/>
            <person name="MacDonald P."/>
            <person name="Magnisalis V."/>
            <person name="Maru K."/>
            <person name="Matthews C."/>
            <person name="McCusker W."/>
            <person name="McDonough S."/>
            <person name="Mehta T."/>
            <person name="Meldrim J."/>
            <person name="Meneus L."/>
            <person name="Mihai O."/>
            <person name="Mihalev A."/>
            <person name="Mihova T."/>
            <person name="Mittelman R."/>
            <person name="Mlenga V."/>
            <person name="Montmayeur A."/>
            <person name="Mulrain L."/>
            <person name="Navidi A."/>
            <person name="Naylor J."/>
            <person name="Negash T."/>
            <person name="Nguyen T."/>
            <person name="Nguyen N."/>
            <person name="Nicol R."/>
            <person name="Norbu C."/>
            <person name="Norbu N."/>
            <person name="Novod N."/>
            <person name="O'Neill B."/>
            <person name="Osman S."/>
            <person name="Markiewicz E."/>
            <person name="Oyono O.L."/>
            <person name="Patti C."/>
            <person name="Phunkhang P."/>
            <person name="Pierre F."/>
            <person name="Priest M."/>
            <person name="Raghuraman S."/>
            <person name="Rege F."/>
            <person name="Reyes R."/>
            <person name="Rise C."/>
            <person name="Rogov P."/>
            <person name="Ross K."/>
            <person name="Ryan E."/>
            <person name="Settipalli S."/>
            <person name="Shea T."/>
            <person name="Sherpa N."/>
            <person name="Shi L."/>
            <person name="Shih D."/>
            <person name="Sparrow T."/>
            <person name="Spaulding J."/>
            <person name="Stalker J."/>
            <person name="Stange-Thomann N."/>
            <person name="Stavropoulos S."/>
            <person name="Stone C."/>
            <person name="Strader C."/>
            <person name="Tesfaye S."/>
            <person name="Thomson T."/>
            <person name="Thoulutsang Y."/>
            <person name="Thoulutsang D."/>
            <person name="Topham K."/>
            <person name="Topping I."/>
            <person name="Tsamla T."/>
            <person name="Vassiliev H."/>
            <person name="Vo A."/>
            <person name="Wangchuk T."/>
            <person name="Wangdi T."/>
            <person name="Weiand M."/>
            <person name="Wilkinson J."/>
            <person name="Wilson A."/>
            <person name="Yadav S."/>
            <person name="Young G."/>
            <person name="Yu Q."/>
            <person name="Zembek L."/>
            <person name="Zhong D."/>
            <person name="Zimmer A."/>
            <person name="Zwirko Z."/>
            <person name="Jaffe D.B."/>
            <person name="Alvarez P."/>
            <person name="Brockman W."/>
            <person name="Butler J."/>
            <person name="Chin C."/>
            <person name="Gnerre S."/>
            <person name="Grabherr M."/>
            <person name="Kleber M."/>
            <person name="Mauceli E."/>
            <person name="MacCallum I."/>
        </authorList>
    </citation>
    <scope>NUCLEOTIDE SEQUENCE [LARGE SCALE GENOMIC DNA]</scope>
    <source>
        <strain evidence="3">Tucson 15287-2541.00</strain>
    </source>
</reference>